<evidence type="ECO:0000256" key="2">
    <source>
        <dbReference type="ARBA" id="ARBA00006774"/>
    </source>
</evidence>
<gene>
    <name evidence="10 11" type="primary">argJ</name>
    <name evidence="11" type="ORF">HYY20_06595</name>
</gene>
<feature type="binding site" evidence="10">
    <location>
        <position position="262"/>
    </location>
    <ligand>
        <name>substrate</name>
    </ligand>
</feature>
<keyword evidence="5 10" id="KW-0055">Arginine biosynthesis</keyword>
<dbReference type="PANTHER" id="PTHR23100:SF0">
    <property type="entry name" value="ARGININE BIOSYNTHESIS BIFUNCTIONAL PROTEIN ARGJ, MITOCHONDRIAL"/>
    <property type="match status" value="1"/>
</dbReference>
<comment type="subunit">
    <text evidence="3 10">Heterotetramer of two alpha and two beta chains.</text>
</comment>
<feature type="site" description="Cleavage; by autolysis" evidence="10">
    <location>
        <begin position="182"/>
        <end position="183"/>
    </location>
</feature>
<feature type="chain" id="PRO_5038195792" description="Arginine biosynthesis bifunctional protein ArgJ beta chain" evidence="10">
    <location>
        <begin position="183"/>
        <end position="391"/>
    </location>
</feature>
<sequence length="391" mass="42459">MANSLPKLSHYPRGYLTVAKNVGIKDETLDLALIFSEVRANAAAVFTQSRFAGAPVILGRQHIADGYLQALVINSKNANVATGQRGLDISREITQQVAAELGINYRDVLPSSTGIIGRQLPVEKIRRGLQGIRQELKPESLEEVAVAIMTTDRRPKYIAREVDGVVINGIAKGAGMIEPNMATMLAYLLTDARIPSPVLQGMLKRAVDRSFNMISIDTDTSTSDTVVLLANGLAREVDPDRFQAALDEVCLYLAQAIARDGEGASKLIEVTVSGARDFAQARRVAKAVVNSPLVKTAVYGCDPNWGRVCMAVGKCHEEKEIRPERTTIAFGPGVVFREGTPQECDLEELRRYLASEKVCITVDLGIGSGEATVWGCDLTEGYIQENAYYST</sequence>
<keyword evidence="9 10" id="KW-0012">Acyltransferase</keyword>
<protein>
    <recommendedName>
        <fullName evidence="10">Arginine biosynthesis bifunctional protein ArgJ</fullName>
    </recommendedName>
    <domain>
        <recommendedName>
            <fullName evidence="10">Glutamate N-acetyltransferase</fullName>
            <ecNumber evidence="10">2.3.1.35</ecNumber>
        </recommendedName>
        <alternativeName>
            <fullName evidence="10">Ornithine acetyltransferase</fullName>
            <shortName evidence="10">OATase</shortName>
        </alternativeName>
        <alternativeName>
            <fullName evidence="10">Ornithine transacetylase</fullName>
        </alternativeName>
    </domain>
    <domain>
        <recommendedName>
            <fullName evidence="10">Amino-acid acetyltransferase</fullName>
            <ecNumber evidence="10">2.3.1.1</ecNumber>
        </recommendedName>
        <alternativeName>
            <fullName evidence="10">N-acetylglutamate synthase</fullName>
            <shortName evidence="10">AGSase</shortName>
        </alternativeName>
    </domain>
    <component>
        <recommendedName>
            <fullName evidence="10">Arginine biosynthesis bifunctional protein ArgJ alpha chain</fullName>
        </recommendedName>
    </component>
    <component>
        <recommendedName>
            <fullName evidence="10">Arginine biosynthesis bifunctional protein ArgJ beta chain</fullName>
        </recommendedName>
    </component>
</protein>
<evidence type="ECO:0000256" key="6">
    <source>
        <dbReference type="ARBA" id="ARBA00022605"/>
    </source>
</evidence>
<comment type="pathway">
    <text evidence="10">Amino-acid biosynthesis; L-arginine biosynthesis; N(2)-acetyl-L-ornithine from L-glutamate: step 1/4.</text>
</comment>
<dbReference type="NCBIfam" id="NF003802">
    <property type="entry name" value="PRK05388.1"/>
    <property type="match status" value="1"/>
</dbReference>
<dbReference type="GO" id="GO:0006592">
    <property type="term" value="P:ornithine biosynthetic process"/>
    <property type="evidence" value="ECO:0007669"/>
    <property type="project" value="TreeGrafter"/>
</dbReference>
<feature type="binding site" evidence="10">
    <location>
        <position position="391"/>
    </location>
    <ligand>
        <name>substrate</name>
    </ligand>
</feature>
<evidence type="ECO:0000256" key="3">
    <source>
        <dbReference type="ARBA" id="ARBA00011475"/>
    </source>
</evidence>
<keyword evidence="10" id="KW-0511">Multifunctional enzyme</keyword>
<comment type="catalytic activity">
    <reaction evidence="10">
        <text>L-glutamate + acetyl-CoA = N-acetyl-L-glutamate + CoA + H(+)</text>
        <dbReference type="Rhea" id="RHEA:24292"/>
        <dbReference type="ChEBI" id="CHEBI:15378"/>
        <dbReference type="ChEBI" id="CHEBI:29985"/>
        <dbReference type="ChEBI" id="CHEBI:44337"/>
        <dbReference type="ChEBI" id="CHEBI:57287"/>
        <dbReference type="ChEBI" id="CHEBI:57288"/>
        <dbReference type="EC" id="2.3.1.1"/>
    </reaction>
</comment>
<dbReference type="SUPFAM" id="SSF56266">
    <property type="entry name" value="DmpA/ArgJ-like"/>
    <property type="match status" value="1"/>
</dbReference>
<feature type="binding site" evidence="10">
    <location>
        <position position="386"/>
    </location>
    <ligand>
        <name>substrate</name>
    </ligand>
</feature>
<dbReference type="GO" id="GO:0004358">
    <property type="term" value="F:L-glutamate N-acetyltransferase activity, acting on acetyl-L-ornithine as donor"/>
    <property type="evidence" value="ECO:0007669"/>
    <property type="project" value="UniProtKB-UniRule"/>
</dbReference>
<dbReference type="AlphaFoldDB" id="A0A932CNG4"/>
<dbReference type="GO" id="GO:0006526">
    <property type="term" value="P:L-arginine biosynthetic process"/>
    <property type="evidence" value="ECO:0007669"/>
    <property type="project" value="UniProtKB-UniRule"/>
</dbReference>
<feature type="binding site" evidence="10">
    <location>
        <position position="150"/>
    </location>
    <ligand>
        <name>substrate</name>
    </ligand>
</feature>
<comment type="function">
    <text evidence="10">Catalyzes two activities which are involved in the cyclic version of arginine biosynthesis: the synthesis of N-acetylglutamate from glutamate and acetyl-CoA as the acetyl donor, and of ornithine by transacetylation between N(2)-acetylornithine and glutamate.</text>
</comment>
<evidence type="ECO:0000313" key="12">
    <source>
        <dbReference type="Proteomes" id="UP000769766"/>
    </source>
</evidence>
<dbReference type="EC" id="2.3.1.35" evidence="10"/>
<name>A0A932CNG4_UNCTE</name>
<comment type="subcellular location">
    <subcellularLocation>
        <location evidence="1 10">Cytoplasm</location>
    </subcellularLocation>
</comment>
<evidence type="ECO:0000256" key="10">
    <source>
        <dbReference type="HAMAP-Rule" id="MF_01106"/>
    </source>
</evidence>
<feature type="site" description="Involved in the stabilization of negative charge on the oxyanion by the formation of the oxyanion hole" evidence="10">
    <location>
        <position position="113"/>
    </location>
</feature>
<proteinExistence type="inferred from homology"/>
<feature type="active site" description="Nucleophile" evidence="10">
    <location>
        <position position="183"/>
    </location>
</feature>
<evidence type="ECO:0000256" key="5">
    <source>
        <dbReference type="ARBA" id="ARBA00022571"/>
    </source>
</evidence>
<dbReference type="FunFam" id="3.10.20.340:FF:000003">
    <property type="entry name" value="Arginine biosynthesis bifunctional protein ArgJ"/>
    <property type="match status" value="1"/>
</dbReference>
<keyword evidence="4 10" id="KW-0963">Cytoplasm</keyword>
<dbReference type="InterPro" id="IPR042195">
    <property type="entry name" value="ArgJ_beta_C"/>
</dbReference>
<evidence type="ECO:0000256" key="1">
    <source>
        <dbReference type="ARBA" id="ARBA00004496"/>
    </source>
</evidence>
<accession>A0A932CNG4</accession>
<evidence type="ECO:0000256" key="7">
    <source>
        <dbReference type="ARBA" id="ARBA00022679"/>
    </source>
</evidence>
<dbReference type="CDD" id="cd02152">
    <property type="entry name" value="OAT"/>
    <property type="match status" value="1"/>
</dbReference>
<dbReference type="EC" id="2.3.1.1" evidence="10"/>
<dbReference type="InterPro" id="IPR016117">
    <property type="entry name" value="ArgJ-like_dom_sf"/>
</dbReference>
<dbReference type="NCBIfam" id="TIGR00120">
    <property type="entry name" value="ArgJ"/>
    <property type="match status" value="1"/>
</dbReference>
<dbReference type="EMBL" id="JACPRF010000200">
    <property type="protein sequence ID" value="MBI2876533.1"/>
    <property type="molecule type" value="Genomic_DNA"/>
</dbReference>
<keyword evidence="7 10" id="KW-0808">Transferase</keyword>
<keyword evidence="6 10" id="KW-0028">Amino-acid biosynthesis</keyword>
<comment type="caution">
    <text evidence="11">The sequence shown here is derived from an EMBL/GenBank/DDBJ whole genome shotgun (WGS) entry which is preliminary data.</text>
</comment>
<evidence type="ECO:0000256" key="8">
    <source>
        <dbReference type="ARBA" id="ARBA00022813"/>
    </source>
</evidence>
<reference evidence="11" key="1">
    <citation type="submission" date="2020-07" db="EMBL/GenBank/DDBJ databases">
        <title>Huge and variable diversity of episymbiotic CPR bacteria and DPANN archaea in groundwater ecosystems.</title>
        <authorList>
            <person name="He C.Y."/>
            <person name="Keren R."/>
            <person name="Whittaker M."/>
            <person name="Farag I.F."/>
            <person name="Doudna J."/>
            <person name="Cate J.H.D."/>
            <person name="Banfield J.F."/>
        </authorList>
    </citation>
    <scope>NUCLEOTIDE SEQUENCE</scope>
    <source>
        <strain evidence="11">NC_groundwater_672_Ag_B-0.1um_62_36</strain>
    </source>
</reference>
<feature type="chain" id="PRO_5038195791" description="Arginine biosynthesis bifunctional protein ArgJ alpha chain" evidence="10">
    <location>
        <begin position="1"/>
        <end position="182"/>
    </location>
</feature>
<comment type="similarity">
    <text evidence="2 10">Belongs to the ArgJ family.</text>
</comment>
<keyword evidence="8 10" id="KW-0068">Autocatalytic cleavage</keyword>
<organism evidence="11 12">
    <name type="scientific">Tectimicrobiota bacterium</name>
    <dbReference type="NCBI Taxonomy" id="2528274"/>
    <lineage>
        <taxon>Bacteria</taxon>
        <taxon>Pseudomonadati</taxon>
        <taxon>Nitrospinota/Tectimicrobiota group</taxon>
        <taxon>Candidatus Tectimicrobiota</taxon>
    </lineage>
</organism>
<dbReference type="Gene3D" id="3.10.20.340">
    <property type="entry name" value="ArgJ beta chain, C-terminal domain"/>
    <property type="match status" value="1"/>
</dbReference>
<dbReference type="GO" id="GO:0005737">
    <property type="term" value="C:cytoplasm"/>
    <property type="evidence" value="ECO:0007669"/>
    <property type="project" value="UniProtKB-SubCell"/>
</dbReference>
<dbReference type="FunFam" id="3.60.70.12:FF:000001">
    <property type="entry name" value="Arginine biosynthesis bifunctional protein ArgJ, chloroplastic"/>
    <property type="match status" value="1"/>
</dbReference>
<feature type="binding site" evidence="10">
    <location>
        <position position="183"/>
    </location>
    <ligand>
        <name>substrate</name>
    </ligand>
</feature>
<evidence type="ECO:0000313" key="11">
    <source>
        <dbReference type="EMBL" id="MBI2876533.1"/>
    </source>
</evidence>
<feature type="site" description="Involved in the stabilization of negative charge on the oxyanion by the formation of the oxyanion hole" evidence="10">
    <location>
        <position position="114"/>
    </location>
</feature>
<evidence type="ECO:0000256" key="4">
    <source>
        <dbReference type="ARBA" id="ARBA00022490"/>
    </source>
</evidence>
<comment type="catalytic activity">
    <reaction evidence="10">
        <text>N(2)-acetyl-L-ornithine + L-glutamate = N-acetyl-L-glutamate + L-ornithine</text>
        <dbReference type="Rhea" id="RHEA:15349"/>
        <dbReference type="ChEBI" id="CHEBI:29985"/>
        <dbReference type="ChEBI" id="CHEBI:44337"/>
        <dbReference type="ChEBI" id="CHEBI:46911"/>
        <dbReference type="ChEBI" id="CHEBI:57805"/>
        <dbReference type="EC" id="2.3.1.35"/>
    </reaction>
</comment>
<evidence type="ECO:0000256" key="9">
    <source>
        <dbReference type="ARBA" id="ARBA00023315"/>
    </source>
</evidence>
<comment type="pathway">
    <text evidence="10">Amino-acid biosynthesis; L-arginine biosynthesis; L-ornithine and N-acetyl-L-glutamate from L-glutamate and N(2)-acetyl-L-ornithine (cyclic): step 1/1.</text>
</comment>
<dbReference type="PANTHER" id="PTHR23100">
    <property type="entry name" value="ARGININE BIOSYNTHESIS BIFUNCTIONAL PROTEIN ARGJ"/>
    <property type="match status" value="1"/>
</dbReference>
<dbReference type="Proteomes" id="UP000769766">
    <property type="component" value="Unassembled WGS sequence"/>
</dbReference>
<dbReference type="GO" id="GO:0004042">
    <property type="term" value="F:L-glutamate N-acetyltransferase activity"/>
    <property type="evidence" value="ECO:0007669"/>
    <property type="project" value="UniProtKB-UniRule"/>
</dbReference>
<dbReference type="InterPro" id="IPR002813">
    <property type="entry name" value="Arg_biosynth_ArgJ"/>
</dbReference>
<dbReference type="Gene3D" id="3.60.70.12">
    <property type="entry name" value="L-amino peptidase D-ALA esterase/amidase"/>
    <property type="match status" value="1"/>
</dbReference>
<dbReference type="Pfam" id="PF01960">
    <property type="entry name" value="ArgJ"/>
    <property type="match status" value="1"/>
</dbReference>
<feature type="binding site" evidence="10">
    <location>
        <position position="172"/>
    </location>
    <ligand>
        <name>substrate</name>
    </ligand>
</feature>
<dbReference type="HAMAP" id="MF_01106">
    <property type="entry name" value="ArgJ"/>
    <property type="match status" value="1"/>
</dbReference>